<dbReference type="OrthoDB" id="6356110at2759"/>
<dbReference type="InterPro" id="IPR018378">
    <property type="entry name" value="C-type_lectin_CS"/>
</dbReference>
<dbReference type="InterPro" id="IPR013806">
    <property type="entry name" value="Kringle-like"/>
</dbReference>
<feature type="domain" description="C-type lectin" evidence="13">
    <location>
        <begin position="438"/>
        <end position="566"/>
    </location>
</feature>
<dbReference type="InterPro" id="IPR016187">
    <property type="entry name" value="CTDL_fold"/>
</dbReference>
<evidence type="ECO:0000256" key="8">
    <source>
        <dbReference type="ARBA" id="ARBA00023157"/>
    </source>
</evidence>
<feature type="domain" description="C-type lectin" evidence="13">
    <location>
        <begin position="1208"/>
        <end position="1298"/>
    </location>
</feature>
<evidence type="ECO:0000256" key="6">
    <source>
        <dbReference type="ARBA" id="ARBA00022989"/>
    </source>
</evidence>
<dbReference type="InterPro" id="IPR000772">
    <property type="entry name" value="Ricin_B_lectin"/>
</dbReference>
<feature type="domain" description="Fibronectin type-II" evidence="14">
    <location>
        <begin position="251"/>
        <end position="299"/>
    </location>
</feature>
<dbReference type="SMART" id="SM00059">
    <property type="entry name" value="FN2"/>
    <property type="match status" value="1"/>
</dbReference>
<dbReference type="SMART" id="SM00458">
    <property type="entry name" value="RICIN"/>
    <property type="match status" value="1"/>
</dbReference>
<evidence type="ECO:0000256" key="2">
    <source>
        <dbReference type="ARBA" id="ARBA00022583"/>
    </source>
</evidence>
<feature type="domain" description="C-type lectin" evidence="13">
    <location>
        <begin position="1051"/>
        <end position="1162"/>
    </location>
</feature>
<organism evidence="15 16">
    <name type="scientific">Dissostichus mawsoni</name>
    <name type="common">Antarctic cod</name>
    <dbReference type="NCBI Taxonomy" id="36200"/>
    <lineage>
        <taxon>Eukaryota</taxon>
        <taxon>Metazoa</taxon>
        <taxon>Chordata</taxon>
        <taxon>Craniata</taxon>
        <taxon>Vertebrata</taxon>
        <taxon>Euteleostomi</taxon>
        <taxon>Actinopterygii</taxon>
        <taxon>Neopterygii</taxon>
        <taxon>Teleostei</taxon>
        <taxon>Neoteleostei</taxon>
        <taxon>Acanthomorphata</taxon>
        <taxon>Eupercaria</taxon>
        <taxon>Perciformes</taxon>
        <taxon>Notothenioidei</taxon>
        <taxon>Nototheniidae</taxon>
        <taxon>Dissostichus</taxon>
    </lineage>
</organism>
<dbReference type="SUPFAM" id="SSF50370">
    <property type="entry name" value="Ricin B-like lectins"/>
    <property type="match status" value="1"/>
</dbReference>
<dbReference type="CDD" id="cd23407">
    <property type="entry name" value="beta-trefoil_Ricin_MRC1"/>
    <property type="match status" value="1"/>
</dbReference>
<dbReference type="SUPFAM" id="SSF57440">
    <property type="entry name" value="Kringle-like"/>
    <property type="match status" value="1"/>
</dbReference>
<evidence type="ECO:0000256" key="4">
    <source>
        <dbReference type="ARBA" id="ARBA00022729"/>
    </source>
</evidence>
<feature type="transmembrane region" description="Helical" evidence="12">
    <location>
        <begin position="1356"/>
        <end position="1380"/>
    </location>
</feature>
<evidence type="ECO:0000256" key="9">
    <source>
        <dbReference type="ARBA" id="ARBA00023170"/>
    </source>
</evidence>
<comment type="caution">
    <text evidence="15">The sequence shown here is derived from an EMBL/GenBank/DDBJ whole genome shotgun (WGS) entry which is preliminary data.</text>
</comment>
<evidence type="ECO:0000256" key="12">
    <source>
        <dbReference type="SAM" id="Phobius"/>
    </source>
</evidence>
<keyword evidence="9" id="KW-0675">Receptor</keyword>
<keyword evidence="4" id="KW-0732">Signal</keyword>
<dbReference type="PROSITE" id="PS51092">
    <property type="entry name" value="FN2_2"/>
    <property type="match status" value="1"/>
</dbReference>
<feature type="disulfide bond" evidence="11">
    <location>
        <begin position="256"/>
        <end position="282"/>
    </location>
</feature>
<feature type="domain" description="C-type lectin" evidence="13">
    <location>
        <begin position="301"/>
        <end position="412"/>
    </location>
</feature>
<keyword evidence="16" id="KW-1185">Reference proteome</keyword>
<dbReference type="InterPro" id="IPR001304">
    <property type="entry name" value="C-type_lectin-like"/>
</dbReference>
<dbReference type="FunFam" id="2.80.10.50:FF:000032">
    <property type="entry name" value="macrophage mannose receptor 1"/>
    <property type="match status" value="1"/>
</dbReference>
<dbReference type="Proteomes" id="UP000518266">
    <property type="component" value="Unassembled WGS sequence"/>
</dbReference>
<keyword evidence="3 12" id="KW-0812">Transmembrane</keyword>
<dbReference type="PRINTS" id="PR00013">
    <property type="entry name" value="FNTYPEII"/>
</dbReference>
<gene>
    <name evidence="15" type="ORF">F7725_028925</name>
</gene>
<feature type="domain" description="C-type lectin" evidence="13">
    <location>
        <begin position="714"/>
        <end position="818"/>
    </location>
</feature>
<name>A0A7J5XIG0_DISMA</name>
<feature type="domain" description="C-type lectin" evidence="13">
    <location>
        <begin position="570"/>
        <end position="685"/>
    </location>
</feature>
<comment type="subcellular location">
    <subcellularLocation>
        <location evidence="1">Membrane</location>
        <topology evidence="1">Single-pass membrane protein</topology>
    </subcellularLocation>
</comment>
<dbReference type="GO" id="GO:0016020">
    <property type="term" value="C:membrane"/>
    <property type="evidence" value="ECO:0007669"/>
    <property type="project" value="UniProtKB-SubCell"/>
</dbReference>
<dbReference type="FunFam" id="3.10.100.10:FF:000025">
    <property type="entry name" value="Mannose receptor C-type 1"/>
    <property type="match status" value="1"/>
</dbReference>
<dbReference type="FunFam" id="3.10.100.10:FF:000030">
    <property type="entry name" value="Mannose receptor C-type 1"/>
    <property type="match status" value="1"/>
</dbReference>
<proteinExistence type="predicted"/>
<evidence type="ECO:0000256" key="1">
    <source>
        <dbReference type="ARBA" id="ARBA00004167"/>
    </source>
</evidence>
<feature type="domain" description="C-type lectin" evidence="13">
    <location>
        <begin position="910"/>
        <end position="1029"/>
    </location>
</feature>
<dbReference type="InterPro" id="IPR000562">
    <property type="entry name" value="FN_type2_dom"/>
</dbReference>
<evidence type="ECO:0000313" key="16">
    <source>
        <dbReference type="Proteomes" id="UP000518266"/>
    </source>
</evidence>
<dbReference type="Pfam" id="PF00040">
    <property type="entry name" value="fn2"/>
    <property type="match status" value="1"/>
</dbReference>
<evidence type="ECO:0000256" key="11">
    <source>
        <dbReference type="PROSITE-ProRule" id="PRU00479"/>
    </source>
</evidence>
<keyword evidence="10" id="KW-0325">Glycoprotein</keyword>
<accession>A0A7J5XIG0</accession>
<dbReference type="PROSITE" id="PS00615">
    <property type="entry name" value="C_TYPE_LECTIN_1"/>
    <property type="match status" value="1"/>
</dbReference>
<keyword evidence="7 12" id="KW-0472">Membrane</keyword>
<dbReference type="Pfam" id="PF24562">
    <property type="entry name" value="CysR_MRC2_N"/>
    <property type="match status" value="1"/>
</dbReference>
<dbReference type="PANTHER" id="PTHR22803">
    <property type="entry name" value="MANNOSE, PHOSPHOLIPASE, LECTIN RECEPTOR RELATED"/>
    <property type="match status" value="1"/>
</dbReference>
<dbReference type="FunFam" id="2.10.10.10:FF:000001">
    <property type="entry name" value="Fibronectin 1a isoform 1"/>
    <property type="match status" value="1"/>
</dbReference>
<dbReference type="InterPro" id="IPR036943">
    <property type="entry name" value="FN_type2_sf"/>
</dbReference>
<keyword evidence="2" id="KW-0254">Endocytosis</keyword>
<dbReference type="InterPro" id="IPR016186">
    <property type="entry name" value="C-type_lectin-like/link_sf"/>
</dbReference>
<evidence type="ECO:0000256" key="7">
    <source>
        <dbReference type="ARBA" id="ARBA00023136"/>
    </source>
</evidence>
<dbReference type="Gene3D" id="2.80.10.50">
    <property type="match status" value="1"/>
</dbReference>
<dbReference type="InterPro" id="IPR050111">
    <property type="entry name" value="C-type_lectin/snaclec_domain"/>
</dbReference>
<dbReference type="SMART" id="SM00034">
    <property type="entry name" value="CLECT"/>
    <property type="match status" value="7"/>
</dbReference>
<dbReference type="CDD" id="cd00037">
    <property type="entry name" value="CLECT"/>
    <property type="match status" value="7"/>
</dbReference>
<dbReference type="GO" id="GO:0006897">
    <property type="term" value="P:endocytosis"/>
    <property type="evidence" value="ECO:0007669"/>
    <property type="project" value="UniProtKB-KW"/>
</dbReference>
<dbReference type="FunFam" id="3.10.100.10:FF:000023">
    <property type="entry name" value="Macrophage mannose receptor 1"/>
    <property type="match status" value="1"/>
</dbReference>
<dbReference type="InterPro" id="IPR035992">
    <property type="entry name" value="Ricin_B-like_lectins"/>
</dbReference>
<keyword evidence="8 11" id="KW-1015">Disulfide bond</keyword>
<protein>
    <submittedName>
        <fullName evidence="15">Uncharacterized protein</fullName>
    </submittedName>
</protein>
<evidence type="ECO:0000313" key="15">
    <source>
        <dbReference type="EMBL" id="KAF3836367.1"/>
    </source>
</evidence>
<feature type="transmembrane region" description="Helical" evidence="12">
    <location>
        <begin position="40"/>
        <end position="65"/>
    </location>
</feature>
<reference evidence="15 16" key="1">
    <citation type="submission" date="2020-03" db="EMBL/GenBank/DDBJ databases">
        <title>Dissostichus mawsoni Genome sequencing and assembly.</title>
        <authorList>
            <person name="Park H."/>
        </authorList>
    </citation>
    <scope>NUCLEOTIDE SEQUENCE [LARGE SCALE GENOMIC DNA]</scope>
    <source>
        <strain evidence="15">DM0001</strain>
        <tissue evidence="15">Muscle</tissue>
    </source>
</reference>
<dbReference type="CDD" id="cd00062">
    <property type="entry name" value="FN2"/>
    <property type="match status" value="1"/>
</dbReference>
<evidence type="ECO:0000256" key="10">
    <source>
        <dbReference type="ARBA" id="ARBA00023180"/>
    </source>
</evidence>
<evidence type="ECO:0000259" key="14">
    <source>
        <dbReference type="PROSITE" id="PS51092"/>
    </source>
</evidence>
<keyword evidence="6 12" id="KW-1133">Transmembrane helix</keyword>
<dbReference type="Pfam" id="PF00059">
    <property type="entry name" value="Lectin_C"/>
    <property type="match status" value="7"/>
</dbReference>
<dbReference type="SUPFAM" id="SSF56436">
    <property type="entry name" value="C-type lectin-like"/>
    <property type="match status" value="8"/>
</dbReference>
<dbReference type="PROSITE" id="PS50231">
    <property type="entry name" value="RICIN_B_LECTIN"/>
    <property type="match status" value="1"/>
</dbReference>
<keyword evidence="5" id="KW-0677">Repeat</keyword>
<evidence type="ECO:0000259" key="13">
    <source>
        <dbReference type="PROSITE" id="PS50041"/>
    </source>
</evidence>
<sequence>MPASLQSNKKDLLPLLSRILGLHDDTHSHEDEYYAEGKDYLWRILGIIAGIYGFFLIERILSFLVPSHGHHTPDPFSHDWKTLRIMLPCLNVAVVLCLLQVLCITADIDSGTFLIFNENHNMCMKVESATSLTVARCDPHAKEQQFRWASESRVLSLSQKLCMGATEIKDWVKVLLFECDESNKLQHWQCKNETLFGLQNEDLHLNWGNRNERSIMIYKGSGLWSRWRIYGTQGDLCSKGFQEVFTIGGNAFGGPCQFPFSFQEKWYAECTKDGRSDGQLWCATERDYDKAKKWAFVPLKYQRNAQSVLTWSQARKSCQQQGADLLSIVELHEQSYISGLTNNLGTSLWIGLNSLDFESGWQWSNGNPFRYLNWAPGHPSSEPGLTCATLNAAKASKWESSACTKKLGYICRKGNSTSLPPPPVKNQPSFCPSHWVPYAGNCYYLQRTKKMWREALDACHKEGGDLASISNIEEQSFVISQSGYCKCTKMHFSSDFLVLTPILYAKMIDVDVIDHNELWIGLNDQKNQLLFEWSDHSHVTFTQWQTGEPSHATNLQEDCVLIRGKGSIRFGSYCYNIGSESKTFDEAQRACLETGAHMVDVTDRYENAFLVSLVGLRPEKYFWTGLSNTANINTFSLTTKREVTFTHFNVGMPDRHQGCVAMTTGIFAGLWDVVSCSNKEKYVCKKLAEGVPVTTVAPTTPALSCDAGWTPVGKRNFCYKLYKKTAEHKKTWQEALDFCKAIGGDLISIHSIEDTSNAQFRSTDGAWIGLSLGTNAGFGWSDGSSFEFENWSFGEPNNHKDDEHCAEVHSYYGRHWNDRQLYNITEDGWIIYNETQYLINNDNLDMEAAQAFCKKGFGDLAVITGERYWNDINCGLELPSICKRSSNFINTTMAPTTIPKGGCSPEWLAFQGRCYKIVVGSDSKDWQKARTHCVSQGGNLVSITNDREQAFLTTQMLRYNEDFWIGLNDVNWEMHFVWTDGKRISYTNWAKGHPTTLPQGRFAFMDERLQITGSWKVENCEAKHSFICKRNIDSQIAVAATTVLPKAFYKLGNDSYKVVGEKMRWDEARRQCQADDADLASILNPVTQAYITLQVSKLKEPVWIGLNSNVTDGGFKWVDKWMMSYTKWGTNEPINNFACVYIDVDKTWKTAPCTNTYFSLCKRSPDIAPTEPHNFLVTVQKQRNKILDTFQRPLLFLPQLNVGQLGPCLRASLVSIEDHQEAMFIQQYLELLHDDARTFWIGLFKSHEGEWMWIDNSVVDYVNWKKGMPKSDVCVGIDSESGQWSTTNCRRYRSYICKTAKVITPTEKPASVGKSYYLTYMYSILNRPIRFSNSVSMLIILCFSSSAKVVKEASHGSAGITIAVVLVVIAVVGLGAFFAFRKQIHIPVLTESTFDNKLYFNNPIRAPVDTKGLVDNIEQNEQA</sequence>
<dbReference type="Gene3D" id="2.10.10.10">
    <property type="entry name" value="Fibronectin, type II, collagen-binding"/>
    <property type="match status" value="1"/>
</dbReference>
<comment type="caution">
    <text evidence="11">Lacks conserved residue(s) required for the propagation of feature annotation.</text>
</comment>
<dbReference type="EMBL" id="JAAKFY010000024">
    <property type="protein sequence ID" value="KAF3836367.1"/>
    <property type="molecule type" value="Genomic_DNA"/>
</dbReference>
<dbReference type="PROSITE" id="PS50041">
    <property type="entry name" value="C_TYPE_LECTIN_2"/>
    <property type="match status" value="7"/>
</dbReference>
<dbReference type="Gene3D" id="3.10.100.10">
    <property type="entry name" value="Mannose-Binding Protein A, subunit A"/>
    <property type="match status" value="7"/>
</dbReference>
<evidence type="ECO:0000256" key="5">
    <source>
        <dbReference type="ARBA" id="ARBA00022737"/>
    </source>
</evidence>
<evidence type="ECO:0000256" key="3">
    <source>
        <dbReference type="ARBA" id="ARBA00022692"/>
    </source>
</evidence>